<dbReference type="EMBL" id="AMZH03003698">
    <property type="protein sequence ID" value="RRT71469.1"/>
    <property type="molecule type" value="Genomic_DNA"/>
</dbReference>
<organism evidence="1 2">
    <name type="scientific">Ensete ventricosum</name>
    <name type="common">Abyssinian banana</name>
    <name type="synonym">Musa ensete</name>
    <dbReference type="NCBI Taxonomy" id="4639"/>
    <lineage>
        <taxon>Eukaryota</taxon>
        <taxon>Viridiplantae</taxon>
        <taxon>Streptophyta</taxon>
        <taxon>Embryophyta</taxon>
        <taxon>Tracheophyta</taxon>
        <taxon>Spermatophyta</taxon>
        <taxon>Magnoliopsida</taxon>
        <taxon>Liliopsida</taxon>
        <taxon>Zingiberales</taxon>
        <taxon>Musaceae</taxon>
        <taxon>Ensete</taxon>
    </lineage>
</organism>
<sequence>MGGTYRSTGIPVLDFRHRPLPGSMSLATMRKREKKQGRRKRTVKKKETLVVGEPRDGAVNKQNLARQRLLDHGLLLI</sequence>
<evidence type="ECO:0000313" key="2">
    <source>
        <dbReference type="Proteomes" id="UP000287651"/>
    </source>
</evidence>
<dbReference type="AlphaFoldDB" id="A0A427A5E4"/>
<comment type="caution">
    <text evidence="1">The sequence shown here is derived from an EMBL/GenBank/DDBJ whole genome shotgun (WGS) entry which is preliminary data.</text>
</comment>
<evidence type="ECO:0000313" key="1">
    <source>
        <dbReference type="EMBL" id="RRT71469.1"/>
    </source>
</evidence>
<name>A0A427A5E4_ENSVE</name>
<accession>A0A427A5E4</accession>
<dbReference type="Proteomes" id="UP000287651">
    <property type="component" value="Unassembled WGS sequence"/>
</dbReference>
<proteinExistence type="predicted"/>
<protein>
    <submittedName>
        <fullName evidence="1">Uncharacterized protein</fullName>
    </submittedName>
</protein>
<gene>
    <name evidence="1" type="ORF">B296_00035514</name>
</gene>
<reference evidence="1 2" key="1">
    <citation type="journal article" date="2014" name="Agronomy (Basel)">
        <title>A Draft Genome Sequence for Ensete ventricosum, the Drought-Tolerant Tree Against Hunger.</title>
        <authorList>
            <person name="Harrison J."/>
            <person name="Moore K.A."/>
            <person name="Paszkiewicz K."/>
            <person name="Jones T."/>
            <person name="Grant M."/>
            <person name="Ambacheew D."/>
            <person name="Muzemil S."/>
            <person name="Studholme D.J."/>
        </authorList>
    </citation>
    <scope>NUCLEOTIDE SEQUENCE [LARGE SCALE GENOMIC DNA]</scope>
</reference>